<dbReference type="GO" id="GO:0016491">
    <property type="term" value="F:oxidoreductase activity"/>
    <property type="evidence" value="ECO:0007669"/>
    <property type="project" value="UniProtKB-KW"/>
</dbReference>
<dbReference type="InterPro" id="IPR028939">
    <property type="entry name" value="P5C_Rdtase_cat_N"/>
</dbReference>
<dbReference type="Gene3D" id="3.40.50.720">
    <property type="entry name" value="NAD(P)-binding Rossmann-like Domain"/>
    <property type="match status" value="1"/>
</dbReference>
<reference evidence="4 5" key="1">
    <citation type="submission" date="2018-11" db="EMBL/GenBank/DDBJ databases">
        <title>Chitinophaga lutea sp.nov., isolate from arsenic contaminated soil.</title>
        <authorList>
            <person name="Zong Y."/>
        </authorList>
    </citation>
    <scope>NUCLEOTIDE SEQUENCE [LARGE SCALE GENOMIC DNA]</scope>
    <source>
        <strain evidence="4 5">ZY74</strain>
    </source>
</reference>
<evidence type="ECO:0000313" key="5">
    <source>
        <dbReference type="Proteomes" id="UP000278351"/>
    </source>
</evidence>
<dbReference type="PANTHER" id="PTHR14239:SF10">
    <property type="entry name" value="REDUCTASE"/>
    <property type="match status" value="1"/>
</dbReference>
<evidence type="ECO:0000256" key="2">
    <source>
        <dbReference type="SAM" id="MobiDB-lite"/>
    </source>
</evidence>
<dbReference type="Proteomes" id="UP000278351">
    <property type="component" value="Unassembled WGS sequence"/>
</dbReference>
<feature type="domain" description="Pyrroline-5-carboxylate reductase catalytic N-terminal" evidence="3">
    <location>
        <begin position="2"/>
        <end position="96"/>
    </location>
</feature>
<dbReference type="AlphaFoldDB" id="A0A3N4PVT5"/>
<dbReference type="GO" id="GO:0003677">
    <property type="term" value="F:DNA binding"/>
    <property type="evidence" value="ECO:0007669"/>
    <property type="project" value="UniProtKB-KW"/>
</dbReference>
<keyword evidence="1" id="KW-0560">Oxidoreductase</keyword>
<accession>A0A3N4PVT5</accession>
<evidence type="ECO:0000313" key="4">
    <source>
        <dbReference type="EMBL" id="RPE08257.1"/>
    </source>
</evidence>
<dbReference type="PANTHER" id="PTHR14239">
    <property type="entry name" value="DUDULIN-RELATED"/>
    <property type="match status" value="1"/>
</dbReference>
<protein>
    <submittedName>
        <fullName evidence="4">DNA-binding protein</fullName>
    </submittedName>
</protein>
<evidence type="ECO:0000256" key="1">
    <source>
        <dbReference type="ARBA" id="ARBA00023002"/>
    </source>
</evidence>
<comment type="caution">
    <text evidence="4">The sequence shown here is derived from an EMBL/GenBank/DDBJ whole genome shotgun (WGS) entry which is preliminary data.</text>
</comment>
<dbReference type="InterPro" id="IPR036291">
    <property type="entry name" value="NAD(P)-bd_dom_sf"/>
</dbReference>
<proteinExistence type="predicted"/>
<feature type="region of interest" description="Disordered" evidence="2">
    <location>
        <begin position="96"/>
        <end position="116"/>
    </location>
</feature>
<keyword evidence="5" id="KW-1185">Reference proteome</keyword>
<sequence length="218" mass="23762">MKVGILGSGVVGTTLGHALIRLGHSVMIGTEHPQKEALRRWLLENSQAGQIGSFSAAAAYGDIIILCTSWRGTKKTIEAAGIWNFKKKVVVDVTNPLDGRGPDESGRLSLSPGNSASGGEQIQAWLQDAHVVKTLNSYGHQLMTAPQLKEGIPTMLMAGNDDLAKKAIADLLSQMGWQDVVDIGNIEMSRYLEGLYVLWYAYGMQTGNWEHAFRLLRK</sequence>
<dbReference type="EMBL" id="RPDH01000002">
    <property type="protein sequence ID" value="RPE08257.1"/>
    <property type="molecule type" value="Genomic_DNA"/>
</dbReference>
<dbReference type="OrthoDB" id="663900at2"/>
<organism evidence="4 5">
    <name type="scientific">Chitinophaga lutea</name>
    <dbReference type="NCBI Taxonomy" id="2488634"/>
    <lineage>
        <taxon>Bacteria</taxon>
        <taxon>Pseudomonadati</taxon>
        <taxon>Bacteroidota</taxon>
        <taxon>Chitinophagia</taxon>
        <taxon>Chitinophagales</taxon>
        <taxon>Chitinophagaceae</taxon>
        <taxon>Chitinophaga</taxon>
    </lineage>
</organism>
<evidence type="ECO:0000259" key="3">
    <source>
        <dbReference type="Pfam" id="PF03807"/>
    </source>
</evidence>
<name>A0A3N4PVT5_9BACT</name>
<dbReference type="SUPFAM" id="SSF51735">
    <property type="entry name" value="NAD(P)-binding Rossmann-fold domains"/>
    <property type="match status" value="1"/>
</dbReference>
<gene>
    <name evidence="4" type="ORF">EGT74_14440</name>
</gene>
<dbReference type="Pfam" id="PF03807">
    <property type="entry name" value="F420_oxidored"/>
    <property type="match status" value="1"/>
</dbReference>
<keyword evidence="4" id="KW-0238">DNA-binding</keyword>
<dbReference type="InterPro" id="IPR051267">
    <property type="entry name" value="STEAP_metalloreductase"/>
</dbReference>
<dbReference type="RefSeq" id="WP_123847258.1">
    <property type="nucleotide sequence ID" value="NZ_RPDH01000002.1"/>
</dbReference>